<reference evidence="1" key="2">
    <citation type="submission" date="2025-09" db="UniProtKB">
        <authorList>
            <consortium name="Ensembl"/>
        </authorList>
    </citation>
    <scope>IDENTIFICATION</scope>
</reference>
<name>A0A3Q2Z1C4_HIPCM</name>
<proteinExistence type="predicted"/>
<organism evidence="1 2">
    <name type="scientific">Hippocampus comes</name>
    <name type="common">Tiger tail seahorse</name>
    <dbReference type="NCBI Taxonomy" id="109280"/>
    <lineage>
        <taxon>Eukaryota</taxon>
        <taxon>Metazoa</taxon>
        <taxon>Chordata</taxon>
        <taxon>Craniata</taxon>
        <taxon>Vertebrata</taxon>
        <taxon>Euteleostomi</taxon>
        <taxon>Actinopterygii</taxon>
        <taxon>Neopterygii</taxon>
        <taxon>Teleostei</taxon>
        <taxon>Neoteleostei</taxon>
        <taxon>Acanthomorphata</taxon>
        <taxon>Syngnathiaria</taxon>
        <taxon>Syngnathiformes</taxon>
        <taxon>Syngnathoidei</taxon>
        <taxon>Syngnathidae</taxon>
        <taxon>Hippocampus</taxon>
    </lineage>
</organism>
<dbReference type="AlphaFoldDB" id="A0A3Q2Z1C4"/>
<dbReference type="Proteomes" id="UP000264820">
    <property type="component" value="Unplaced"/>
</dbReference>
<dbReference type="Ensembl" id="ENSHCOT00000019192.1">
    <property type="protein sequence ID" value="ENSHCOP00000025217.1"/>
    <property type="gene ID" value="ENSHCOG00000015224.1"/>
</dbReference>
<accession>A0A3Q2Z1C4</accession>
<protein>
    <submittedName>
        <fullName evidence="1">Uncharacterized protein</fullName>
    </submittedName>
</protein>
<reference evidence="1" key="1">
    <citation type="submission" date="2025-08" db="UniProtKB">
        <authorList>
            <consortium name="Ensembl"/>
        </authorList>
    </citation>
    <scope>IDENTIFICATION</scope>
</reference>
<sequence length="98" mass="10891">MATYPGFPSFSAGPCRPARFRGTAGRSRAPAAPSCSSTCCQTAEISMTVFPTDCRSLDKRKRIRSKLSRCVLHMIARPEHYLCSESDFSLRELKARLC</sequence>
<evidence type="ECO:0000313" key="1">
    <source>
        <dbReference type="Ensembl" id="ENSHCOP00000025217.1"/>
    </source>
</evidence>
<keyword evidence="2" id="KW-1185">Reference proteome</keyword>
<evidence type="ECO:0000313" key="2">
    <source>
        <dbReference type="Proteomes" id="UP000264820"/>
    </source>
</evidence>